<dbReference type="AlphaFoldDB" id="D5DRE2"/>
<dbReference type="STRING" id="545693.BMQ_4311"/>
<keyword evidence="1" id="KW-1133">Transmembrane helix</keyword>
<evidence type="ECO:0000313" key="3">
    <source>
        <dbReference type="Proteomes" id="UP000000935"/>
    </source>
</evidence>
<evidence type="ECO:0000313" key="2">
    <source>
        <dbReference type="EMBL" id="ADE71321.1"/>
    </source>
</evidence>
<proteinExistence type="predicted"/>
<reference evidence="2 3" key="1">
    <citation type="journal article" date="2011" name="J. Bacteriol.">
        <title>Genome sequences of the biotechnologically important Bacillus megaterium strains QM B1551 and DSM319.</title>
        <authorList>
            <person name="Eppinger M."/>
            <person name="Bunk B."/>
            <person name="Johns M.A."/>
            <person name="Edirisinghe J.N."/>
            <person name="Kutumbaka K.K."/>
            <person name="Koenig S.S."/>
            <person name="Huot Creasy H."/>
            <person name="Rosovitz M.J."/>
            <person name="Riley D.R."/>
            <person name="Daugherty S."/>
            <person name="Martin M."/>
            <person name="Elbourne L.D."/>
            <person name="Paulsen I."/>
            <person name="Biedendieck R."/>
            <person name="Braun C."/>
            <person name="Grayburn S."/>
            <person name="Dhingra S."/>
            <person name="Lukyanchuk V."/>
            <person name="Ball B."/>
            <person name="Ul-Qamar R."/>
            <person name="Seibel J."/>
            <person name="Bremer E."/>
            <person name="Jahn D."/>
            <person name="Ravel J."/>
            <person name="Vary P.S."/>
        </authorList>
    </citation>
    <scope>NUCLEOTIDE SEQUENCE [LARGE SCALE GENOMIC DNA]</scope>
    <source>
        <strain evidence="3">ATCC 12872 / QMB1551</strain>
    </source>
</reference>
<name>D5DRE2_PRIM1</name>
<dbReference type="EMBL" id="CP001983">
    <property type="protein sequence ID" value="ADE71321.1"/>
    <property type="molecule type" value="Genomic_DNA"/>
</dbReference>
<dbReference type="Proteomes" id="UP000000935">
    <property type="component" value="Chromosome"/>
</dbReference>
<organism evidence="2 3">
    <name type="scientific">Priestia megaterium (strain ATCC 12872 / QMB1551)</name>
    <name type="common">Bacillus megaterium</name>
    <dbReference type="NCBI Taxonomy" id="545693"/>
    <lineage>
        <taxon>Bacteria</taxon>
        <taxon>Bacillati</taxon>
        <taxon>Bacillota</taxon>
        <taxon>Bacilli</taxon>
        <taxon>Bacillales</taxon>
        <taxon>Bacillaceae</taxon>
        <taxon>Priestia</taxon>
    </lineage>
</organism>
<feature type="transmembrane region" description="Helical" evidence="1">
    <location>
        <begin position="31"/>
        <end position="49"/>
    </location>
</feature>
<protein>
    <submittedName>
        <fullName evidence="2">Uncharacterized protein</fullName>
    </submittedName>
</protein>
<keyword evidence="3" id="KW-1185">Reference proteome</keyword>
<keyword evidence="1" id="KW-0472">Membrane</keyword>
<dbReference type="HOGENOM" id="CLU_3076819_0_0_9"/>
<evidence type="ECO:0000256" key="1">
    <source>
        <dbReference type="SAM" id="Phobius"/>
    </source>
</evidence>
<keyword evidence="1" id="KW-0812">Transmembrane</keyword>
<dbReference type="KEGG" id="bmq:BMQ_4311"/>
<sequence>MDHSIKLGHNHDILIFLEGQYNKNLKHGNNLYFSKFFVIILFALPLLILQSF</sequence>
<gene>
    <name evidence="2" type="ordered locus">BMQ_4311</name>
</gene>
<accession>D5DRE2</accession>